<evidence type="ECO:0000313" key="5">
    <source>
        <dbReference type="EMBL" id="CAD9651973.1"/>
    </source>
</evidence>
<organism evidence="5">
    <name type="scientific">Chlamydomonas chlamydogama</name>
    <dbReference type="NCBI Taxonomy" id="225041"/>
    <lineage>
        <taxon>Eukaryota</taxon>
        <taxon>Viridiplantae</taxon>
        <taxon>Chlorophyta</taxon>
        <taxon>core chlorophytes</taxon>
        <taxon>Chlorophyceae</taxon>
        <taxon>CS clade</taxon>
        <taxon>Chlamydomonadales</taxon>
        <taxon>Chlamydomonadaceae</taxon>
        <taxon>Chlamydomonas</taxon>
    </lineage>
</organism>
<dbReference type="GO" id="GO:0003723">
    <property type="term" value="F:RNA binding"/>
    <property type="evidence" value="ECO:0007669"/>
    <property type="project" value="UniProtKB-UniRule"/>
</dbReference>
<dbReference type="PROSITE" id="PS50084">
    <property type="entry name" value="KH_TYPE_1"/>
    <property type="match status" value="3"/>
</dbReference>
<dbReference type="PANTHER" id="PTHR10288">
    <property type="entry name" value="KH DOMAIN CONTAINING RNA BINDING PROTEIN"/>
    <property type="match status" value="1"/>
</dbReference>
<dbReference type="Gene3D" id="2.20.70.10">
    <property type="match status" value="1"/>
</dbReference>
<feature type="region of interest" description="Disordered" evidence="3">
    <location>
        <begin position="1"/>
        <end position="51"/>
    </location>
</feature>
<feature type="compositionally biased region" description="Low complexity" evidence="3">
    <location>
        <begin position="458"/>
        <end position="471"/>
    </location>
</feature>
<dbReference type="SUPFAM" id="SSF51045">
    <property type="entry name" value="WW domain"/>
    <property type="match status" value="1"/>
</dbReference>
<keyword evidence="1" id="KW-0677">Repeat</keyword>
<evidence type="ECO:0000259" key="4">
    <source>
        <dbReference type="PROSITE" id="PS50020"/>
    </source>
</evidence>
<feature type="region of interest" description="Disordered" evidence="3">
    <location>
        <begin position="349"/>
        <end position="371"/>
    </location>
</feature>
<evidence type="ECO:0000256" key="1">
    <source>
        <dbReference type="ARBA" id="ARBA00022737"/>
    </source>
</evidence>
<reference evidence="5" key="1">
    <citation type="submission" date="2021-01" db="EMBL/GenBank/DDBJ databases">
        <authorList>
            <person name="Corre E."/>
            <person name="Pelletier E."/>
            <person name="Niang G."/>
            <person name="Scheremetjew M."/>
            <person name="Finn R."/>
            <person name="Kale V."/>
            <person name="Holt S."/>
            <person name="Cochrane G."/>
            <person name="Meng A."/>
            <person name="Brown T."/>
            <person name="Cohen L."/>
        </authorList>
    </citation>
    <scope>NUCLEOTIDE SEQUENCE</scope>
    <source>
        <strain evidence="5">SAG 11-48b</strain>
    </source>
</reference>
<feature type="domain" description="WW" evidence="4">
    <location>
        <begin position="473"/>
        <end position="500"/>
    </location>
</feature>
<dbReference type="AlphaFoldDB" id="A0A7S2QUF9"/>
<dbReference type="InterPro" id="IPR004088">
    <property type="entry name" value="KH_dom_type_1"/>
</dbReference>
<dbReference type="Gene3D" id="3.30.1370.10">
    <property type="entry name" value="K Homology domain, type 1"/>
    <property type="match status" value="3"/>
</dbReference>
<dbReference type="Pfam" id="PF00397">
    <property type="entry name" value="WW"/>
    <property type="match status" value="1"/>
</dbReference>
<proteinExistence type="predicted"/>
<protein>
    <recommendedName>
        <fullName evidence="4">WW domain-containing protein</fullName>
    </recommendedName>
</protein>
<dbReference type="PROSITE" id="PS01159">
    <property type="entry name" value="WW_DOMAIN_1"/>
    <property type="match status" value="1"/>
</dbReference>
<keyword evidence="2" id="KW-0694">RNA-binding</keyword>
<dbReference type="Pfam" id="PF00013">
    <property type="entry name" value="KH_1"/>
    <property type="match status" value="3"/>
</dbReference>
<dbReference type="EMBL" id="HBHD01001268">
    <property type="protein sequence ID" value="CAD9651973.1"/>
    <property type="molecule type" value="Transcribed_RNA"/>
</dbReference>
<dbReference type="SMART" id="SM00322">
    <property type="entry name" value="KH"/>
    <property type="match status" value="3"/>
</dbReference>
<gene>
    <name evidence="5" type="ORF">CCHL1392_LOCUS689</name>
</gene>
<feature type="compositionally biased region" description="Gly residues" evidence="3">
    <location>
        <begin position="441"/>
        <end position="457"/>
    </location>
</feature>
<accession>A0A7S2QUF9</accession>
<feature type="region of interest" description="Disordered" evidence="3">
    <location>
        <begin position="440"/>
        <end position="475"/>
    </location>
</feature>
<dbReference type="SMART" id="SM00456">
    <property type="entry name" value="WW"/>
    <property type="match status" value="1"/>
</dbReference>
<dbReference type="CDD" id="cd00105">
    <property type="entry name" value="KH-I"/>
    <property type="match status" value="3"/>
</dbReference>
<evidence type="ECO:0000256" key="3">
    <source>
        <dbReference type="SAM" id="MobiDB-lite"/>
    </source>
</evidence>
<feature type="compositionally biased region" description="Gly residues" evidence="3">
    <location>
        <begin position="353"/>
        <end position="365"/>
    </location>
</feature>
<dbReference type="PROSITE" id="PS50020">
    <property type="entry name" value="WW_DOMAIN_2"/>
    <property type="match status" value="1"/>
</dbReference>
<dbReference type="InterPro" id="IPR001202">
    <property type="entry name" value="WW_dom"/>
</dbReference>
<evidence type="ECO:0000256" key="2">
    <source>
        <dbReference type="PROSITE-ProRule" id="PRU00117"/>
    </source>
</evidence>
<name>A0A7S2QUF9_9CHLO</name>
<dbReference type="CDD" id="cd00201">
    <property type="entry name" value="WW"/>
    <property type="match status" value="1"/>
</dbReference>
<sequence length="502" mass="51024">MADQAPEVVDVPAPVGEEAPAEVFVDNESAPEQAGGHPPEENHEASGDVAEGHVPGEAADIIAAGAARAAALAAQFAQGHEGDDHGNKRKHDGEGDEPYAKRAVFEGMDPPAGLLGADGEVTEVVMVPNEKVGKLIGRAGATIKDLQARGMSRIKIDHNASGDHKPVSVTGTRENVDRTKQLIHEALESEAAPAQGDVTRSVSCPAGIVGRIIGRGGETIRSLQTASGAHIMVNQNFPEGHPRQVDISGKPDAVERAFNMVNELISSDGGGSTQTIIQKFGLGVTRVIDCPKPMVGRVIGKGGETIKSLQKQFSASIQIDQNATPCKITITGPAQAVHAAERAILDVIDGNDGRGPGGGPGGFPGGPRPPYPAPYPPYGGYPAPAFGGYSAPPYGGYGAAPGYSGYPGYGAQQPAYGGYGGYGGGSDPYAGGGYNAPAAGSGAGAGGASAGGGGYGASGAAAAAPQSGGSSVWQELRDDQQRVYYYNSQTGVSQWEKPAEMQ</sequence>
<dbReference type="InterPro" id="IPR036612">
    <property type="entry name" value="KH_dom_type_1_sf"/>
</dbReference>
<feature type="region of interest" description="Disordered" evidence="3">
    <location>
        <begin position="75"/>
        <end position="96"/>
    </location>
</feature>
<dbReference type="InterPro" id="IPR036020">
    <property type="entry name" value="WW_dom_sf"/>
</dbReference>
<dbReference type="InterPro" id="IPR004087">
    <property type="entry name" value="KH_dom"/>
</dbReference>
<dbReference type="SUPFAM" id="SSF54791">
    <property type="entry name" value="Eukaryotic type KH-domain (KH-domain type I)"/>
    <property type="match status" value="3"/>
</dbReference>